<keyword evidence="5 6" id="KW-0456">Lyase</keyword>
<evidence type="ECO:0000313" key="7">
    <source>
        <dbReference type="EMBL" id="ADD08557.1"/>
    </source>
</evidence>
<protein>
    <recommendedName>
        <fullName evidence="6">3,4-dihydroxy-2-butanone 4-phosphate synthase</fullName>
        <shortName evidence="6">DHBP synthase</shortName>
        <ecNumber evidence="6">4.1.99.12</ecNumber>
    </recommendedName>
</protein>
<dbReference type="PANTHER" id="PTHR21327:SF46">
    <property type="entry name" value="3,4-DIHYDROXY-2-BUTANONE 4-PHOSPHATE SYNTHASE"/>
    <property type="match status" value="1"/>
</dbReference>
<keyword evidence="1 6" id="KW-0686">Riboflavin biosynthesis</keyword>
<comment type="similarity">
    <text evidence="6">Belongs to the DHBP synthase family.</text>
</comment>
<comment type="subunit">
    <text evidence="6">Homodimer.</text>
</comment>
<comment type="pathway">
    <text evidence="6">Cofactor biosynthesis; riboflavin biosynthesis; 2-hydroxy-3-oxobutyl phosphate from D-ribulose 5-phosphate: step 1/1.</text>
</comment>
<evidence type="ECO:0000256" key="4">
    <source>
        <dbReference type="ARBA" id="ARBA00023211"/>
    </source>
</evidence>
<dbReference type="EC" id="4.1.99.12" evidence="6"/>
<dbReference type="InterPro" id="IPR017945">
    <property type="entry name" value="DHBP_synth_RibB-like_a/b_dom"/>
</dbReference>
<dbReference type="Gene3D" id="3.90.870.10">
    <property type="entry name" value="DHBP synthase"/>
    <property type="match status" value="1"/>
</dbReference>
<keyword evidence="8" id="KW-1185">Reference proteome</keyword>
<evidence type="ECO:0000256" key="6">
    <source>
        <dbReference type="RuleBase" id="RU003843"/>
    </source>
</evidence>
<dbReference type="eggNOG" id="arCOG01320">
    <property type="taxonomic scope" value="Archaea"/>
</dbReference>
<dbReference type="AlphaFoldDB" id="B5I9H3"/>
<keyword evidence="3 6" id="KW-0460">Magnesium</keyword>
<evidence type="ECO:0000313" key="8">
    <source>
        <dbReference type="Proteomes" id="UP000001400"/>
    </source>
</evidence>
<comment type="cofactor">
    <cofactor evidence="6">
        <name>Mg(2+)</name>
        <dbReference type="ChEBI" id="CHEBI:18420"/>
    </cofactor>
    <cofactor evidence="6">
        <name>Mn(2+)</name>
        <dbReference type="ChEBI" id="CHEBI:29035"/>
    </cofactor>
    <text evidence="6">Binds 2 divalent metal cations per subunit. Magnesium or manganese.</text>
</comment>
<keyword evidence="2 6" id="KW-0479">Metal-binding</keyword>
<dbReference type="KEGG" id="abi:Aboo_0748"/>
<comment type="catalytic activity">
    <reaction evidence="6">
        <text>D-ribulose 5-phosphate = (2S)-2-hydroxy-3-oxobutyl phosphate + formate + H(+)</text>
        <dbReference type="Rhea" id="RHEA:18457"/>
        <dbReference type="ChEBI" id="CHEBI:15378"/>
        <dbReference type="ChEBI" id="CHEBI:15740"/>
        <dbReference type="ChEBI" id="CHEBI:58121"/>
        <dbReference type="ChEBI" id="CHEBI:58830"/>
        <dbReference type="EC" id="4.1.99.12"/>
    </reaction>
</comment>
<dbReference type="Proteomes" id="UP000001400">
    <property type="component" value="Chromosome"/>
</dbReference>
<evidence type="ECO:0000256" key="1">
    <source>
        <dbReference type="ARBA" id="ARBA00022619"/>
    </source>
</evidence>
<dbReference type="GO" id="GO:0008686">
    <property type="term" value="F:3,4-dihydroxy-2-butanone-4-phosphate synthase activity"/>
    <property type="evidence" value="ECO:0007669"/>
    <property type="project" value="UniProtKB-EC"/>
</dbReference>
<dbReference type="InterPro" id="IPR000422">
    <property type="entry name" value="DHBP_synthase_RibB"/>
</dbReference>
<organism evidence="7 8">
    <name type="scientific">Aciduliprofundum boonei (strain DSM 19572 / T469)</name>
    <dbReference type="NCBI Taxonomy" id="439481"/>
    <lineage>
        <taxon>Archaea</taxon>
        <taxon>Methanobacteriati</taxon>
        <taxon>Thermoplasmatota</taxon>
        <taxon>DHVE2 group</taxon>
        <taxon>Candidatus Aciduliprofundum</taxon>
    </lineage>
</organism>
<keyword evidence="4 6" id="KW-0464">Manganese</keyword>
<dbReference type="STRING" id="439481.Aboo_0748"/>
<dbReference type="GO" id="GO:0005829">
    <property type="term" value="C:cytosol"/>
    <property type="evidence" value="ECO:0007669"/>
    <property type="project" value="TreeGrafter"/>
</dbReference>
<comment type="function">
    <text evidence="6">Catalyzes the conversion of D-ribulose 5-phosphate to formate and 3,4-dihydroxy-2-butanone 4-phosphate.</text>
</comment>
<dbReference type="HOGENOM" id="CLU_020273_3_2_2"/>
<dbReference type="RefSeq" id="WP_008082573.1">
    <property type="nucleotide sequence ID" value="NC_013926.1"/>
</dbReference>
<accession>B5I9H3</accession>
<dbReference type="GeneID" id="8827695"/>
<dbReference type="OrthoDB" id="25735at2157"/>
<proteinExistence type="inferred from homology"/>
<dbReference type="PANTHER" id="PTHR21327">
    <property type="entry name" value="GTP CYCLOHYDROLASE II-RELATED"/>
    <property type="match status" value="1"/>
</dbReference>
<sequence>MIEEAIEALKRGDFIFIFDGEGREEETDIVIASQFITPEKIRFMRREGGGLICTTLPKNYADKIGLPYLHEIFQRSGYPIFKYLTPKVRYDTMPSFSITINHRDNFTGIPDKDRAKTIKEFAEFLNKIEKIEKPMKEFGEEFISPGHVHLLISSGLEKRRGHTELSTAIVSMAGLIPSATIVEILAKDGNSMSKEDAMKFADEQGIIFLEGKDILDAWYKWSE</sequence>
<name>B5I9H3_ACIB4</name>
<evidence type="ECO:0000256" key="2">
    <source>
        <dbReference type="ARBA" id="ARBA00022723"/>
    </source>
</evidence>
<dbReference type="SUPFAM" id="SSF55821">
    <property type="entry name" value="YrdC/RibB"/>
    <property type="match status" value="1"/>
</dbReference>
<dbReference type="GO" id="GO:0009231">
    <property type="term" value="P:riboflavin biosynthetic process"/>
    <property type="evidence" value="ECO:0007669"/>
    <property type="project" value="UniProtKB-UniPathway"/>
</dbReference>
<dbReference type="GO" id="GO:0046872">
    <property type="term" value="F:metal ion binding"/>
    <property type="evidence" value="ECO:0007669"/>
    <property type="project" value="UniProtKB-KW"/>
</dbReference>
<reference evidence="7" key="1">
    <citation type="submission" date="2010-02" db="EMBL/GenBank/DDBJ databases">
        <title>Complete sequence of Aciduliprofundum boonei T469.</title>
        <authorList>
            <consortium name="US DOE Joint Genome Institute"/>
            <person name="Lucas S."/>
            <person name="Copeland A."/>
            <person name="Lapidus A."/>
            <person name="Cheng J.-F."/>
            <person name="Bruce D."/>
            <person name="Goodwin L."/>
            <person name="Pitluck S."/>
            <person name="Saunders E."/>
            <person name="Detter J.C."/>
            <person name="Han C."/>
            <person name="Tapia R."/>
            <person name="Land M."/>
            <person name="Hauser L."/>
            <person name="Kyrpides N."/>
            <person name="Mikhailova N."/>
            <person name="Flores G."/>
            <person name="Reysenbach A.-L."/>
            <person name="Woyke T."/>
        </authorList>
    </citation>
    <scope>NUCLEOTIDE SEQUENCE</scope>
    <source>
        <strain evidence="7">T469</strain>
    </source>
</reference>
<dbReference type="EMBL" id="CP001941">
    <property type="protein sequence ID" value="ADD08557.1"/>
    <property type="molecule type" value="Genomic_DNA"/>
</dbReference>
<dbReference type="Pfam" id="PF00926">
    <property type="entry name" value="DHBP_synthase"/>
    <property type="match status" value="1"/>
</dbReference>
<gene>
    <name evidence="7" type="ordered locus">Aboo_0748</name>
</gene>
<dbReference type="UniPathway" id="UPA00275">
    <property type="reaction ID" value="UER00399"/>
</dbReference>
<evidence type="ECO:0000256" key="3">
    <source>
        <dbReference type="ARBA" id="ARBA00022842"/>
    </source>
</evidence>
<evidence type="ECO:0000256" key="5">
    <source>
        <dbReference type="ARBA" id="ARBA00023239"/>
    </source>
</evidence>
<dbReference type="NCBIfam" id="TIGR00506">
    <property type="entry name" value="ribB"/>
    <property type="match status" value="1"/>
</dbReference>